<name>A0A9P5PQT9_9AGAR</name>
<feature type="region of interest" description="Disordered" evidence="1">
    <location>
        <begin position="92"/>
        <end position="148"/>
    </location>
</feature>
<dbReference type="AlphaFoldDB" id="A0A9P5PQT9"/>
<gene>
    <name evidence="2" type="ORF">BDP27DRAFT_981545</name>
</gene>
<dbReference type="Proteomes" id="UP000772434">
    <property type="component" value="Unassembled WGS sequence"/>
</dbReference>
<sequence length="148" mass="16334">MSRNSSVRDQPSGSPLGFVSPKQAPRRTTSLRLCSPKAVNIPIPPSLRQSPYLNSPSSPFQRMSLHPVSPNQEDEQWLQDTVPMATNSSRVVYTDSKKGSSQVQRVSQSGSPSSPPLVRTRRFSQVQTPSVSPVEQDYFTLSPSHTRV</sequence>
<evidence type="ECO:0000313" key="2">
    <source>
        <dbReference type="EMBL" id="KAF9066882.1"/>
    </source>
</evidence>
<comment type="caution">
    <text evidence="2">The sequence shown here is derived from an EMBL/GenBank/DDBJ whole genome shotgun (WGS) entry which is preliminary data.</text>
</comment>
<evidence type="ECO:0000256" key="1">
    <source>
        <dbReference type="SAM" id="MobiDB-lite"/>
    </source>
</evidence>
<keyword evidence="3" id="KW-1185">Reference proteome</keyword>
<feature type="compositionally biased region" description="Polar residues" evidence="1">
    <location>
        <begin position="1"/>
        <end position="13"/>
    </location>
</feature>
<dbReference type="OrthoDB" id="2675274at2759"/>
<feature type="compositionally biased region" description="Polar residues" evidence="1">
    <location>
        <begin position="123"/>
        <end position="148"/>
    </location>
</feature>
<evidence type="ECO:0000313" key="3">
    <source>
        <dbReference type="Proteomes" id="UP000772434"/>
    </source>
</evidence>
<organism evidence="2 3">
    <name type="scientific">Rhodocollybia butyracea</name>
    <dbReference type="NCBI Taxonomy" id="206335"/>
    <lineage>
        <taxon>Eukaryota</taxon>
        <taxon>Fungi</taxon>
        <taxon>Dikarya</taxon>
        <taxon>Basidiomycota</taxon>
        <taxon>Agaricomycotina</taxon>
        <taxon>Agaricomycetes</taxon>
        <taxon>Agaricomycetidae</taxon>
        <taxon>Agaricales</taxon>
        <taxon>Marasmiineae</taxon>
        <taxon>Omphalotaceae</taxon>
        <taxon>Rhodocollybia</taxon>
    </lineage>
</organism>
<proteinExistence type="predicted"/>
<feature type="compositionally biased region" description="Low complexity" evidence="1">
    <location>
        <begin position="99"/>
        <end position="112"/>
    </location>
</feature>
<feature type="compositionally biased region" description="Polar residues" evidence="1">
    <location>
        <begin position="47"/>
        <end position="61"/>
    </location>
</feature>
<dbReference type="EMBL" id="JADNRY010000081">
    <property type="protein sequence ID" value="KAF9066882.1"/>
    <property type="molecule type" value="Genomic_DNA"/>
</dbReference>
<reference evidence="2" key="1">
    <citation type="submission" date="2020-11" db="EMBL/GenBank/DDBJ databases">
        <authorList>
            <consortium name="DOE Joint Genome Institute"/>
            <person name="Ahrendt S."/>
            <person name="Riley R."/>
            <person name="Andreopoulos W."/>
            <person name="Labutti K."/>
            <person name="Pangilinan J."/>
            <person name="Ruiz-Duenas F.J."/>
            <person name="Barrasa J.M."/>
            <person name="Sanchez-Garcia M."/>
            <person name="Camarero S."/>
            <person name="Miyauchi S."/>
            <person name="Serrano A."/>
            <person name="Linde D."/>
            <person name="Babiker R."/>
            <person name="Drula E."/>
            <person name="Ayuso-Fernandez I."/>
            <person name="Pacheco R."/>
            <person name="Padilla G."/>
            <person name="Ferreira P."/>
            <person name="Barriuso J."/>
            <person name="Kellner H."/>
            <person name="Castanera R."/>
            <person name="Alfaro M."/>
            <person name="Ramirez L."/>
            <person name="Pisabarro A.G."/>
            <person name="Kuo A."/>
            <person name="Tritt A."/>
            <person name="Lipzen A."/>
            <person name="He G."/>
            <person name="Yan M."/>
            <person name="Ng V."/>
            <person name="Cullen D."/>
            <person name="Martin F."/>
            <person name="Rosso M.-N."/>
            <person name="Henrissat B."/>
            <person name="Hibbett D."/>
            <person name="Martinez A.T."/>
            <person name="Grigoriev I.V."/>
        </authorList>
    </citation>
    <scope>NUCLEOTIDE SEQUENCE</scope>
    <source>
        <strain evidence="2">AH 40177</strain>
    </source>
</reference>
<protein>
    <submittedName>
        <fullName evidence="2">Uncharacterized protein</fullName>
    </submittedName>
</protein>
<feature type="region of interest" description="Disordered" evidence="1">
    <location>
        <begin position="1"/>
        <end position="75"/>
    </location>
</feature>
<accession>A0A9P5PQT9</accession>